<keyword evidence="2" id="KW-1185">Reference proteome</keyword>
<accession>A0ABD2XGN3</accession>
<dbReference type="Proteomes" id="UP001627154">
    <property type="component" value="Unassembled WGS sequence"/>
</dbReference>
<dbReference type="EMBL" id="JBJJXI010000025">
    <property type="protein sequence ID" value="KAL3404460.1"/>
    <property type="molecule type" value="Genomic_DNA"/>
</dbReference>
<gene>
    <name evidence="1" type="ORF">TKK_002932</name>
</gene>
<comment type="caution">
    <text evidence="1">The sequence shown here is derived from an EMBL/GenBank/DDBJ whole genome shotgun (WGS) entry which is preliminary data.</text>
</comment>
<reference evidence="1 2" key="1">
    <citation type="journal article" date="2024" name="bioRxiv">
        <title>A reference genome for Trichogramma kaykai: A tiny desert-dwelling parasitoid wasp with competing sex-ratio distorters.</title>
        <authorList>
            <person name="Culotta J."/>
            <person name="Lindsey A.R."/>
        </authorList>
    </citation>
    <scope>NUCLEOTIDE SEQUENCE [LARGE SCALE GENOMIC DNA]</scope>
    <source>
        <strain evidence="1 2">KSX58</strain>
    </source>
</reference>
<dbReference type="AlphaFoldDB" id="A0ABD2XGN3"/>
<name>A0ABD2XGN3_9HYME</name>
<evidence type="ECO:0000313" key="1">
    <source>
        <dbReference type="EMBL" id="KAL3404460.1"/>
    </source>
</evidence>
<organism evidence="1 2">
    <name type="scientific">Trichogramma kaykai</name>
    <dbReference type="NCBI Taxonomy" id="54128"/>
    <lineage>
        <taxon>Eukaryota</taxon>
        <taxon>Metazoa</taxon>
        <taxon>Ecdysozoa</taxon>
        <taxon>Arthropoda</taxon>
        <taxon>Hexapoda</taxon>
        <taxon>Insecta</taxon>
        <taxon>Pterygota</taxon>
        <taxon>Neoptera</taxon>
        <taxon>Endopterygota</taxon>
        <taxon>Hymenoptera</taxon>
        <taxon>Apocrita</taxon>
        <taxon>Proctotrupomorpha</taxon>
        <taxon>Chalcidoidea</taxon>
        <taxon>Trichogrammatidae</taxon>
        <taxon>Trichogramma</taxon>
    </lineage>
</organism>
<protein>
    <submittedName>
        <fullName evidence="1">Uncharacterized protein</fullName>
    </submittedName>
</protein>
<evidence type="ECO:0000313" key="2">
    <source>
        <dbReference type="Proteomes" id="UP001627154"/>
    </source>
</evidence>
<proteinExistence type="predicted"/>
<sequence>MYVCAKYTHAYTCKSVYTITGRKSSRNFQNQLTKLTHCKVRIYENIYSRIIRVTLGMRTAIAAAATAMGCCAARGDDVVCGGHRTIPART</sequence>